<feature type="region of interest" description="Disordered" evidence="1">
    <location>
        <begin position="1"/>
        <end position="37"/>
    </location>
</feature>
<evidence type="ECO:0000313" key="3">
    <source>
        <dbReference type="Proteomes" id="UP001189429"/>
    </source>
</evidence>
<reference evidence="2" key="1">
    <citation type="submission" date="2023-10" db="EMBL/GenBank/DDBJ databases">
        <authorList>
            <person name="Chen Y."/>
            <person name="Shah S."/>
            <person name="Dougan E. K."/>
            <person name="Thang M."/>
            <person name="Chan C."/>
        </authorList>
    </citation>
    <scope>NUCLEOTIDE SEQUENCE [LARGE SCALE GENOMIC DNA]</scope>
</reference>
<keyword evidence="3" id="KW-1185">Reference proteome</keyword>
<feature type="compositionally biased region" description="Basic and acidic residues" evidence="1">
    <location>
        <begin position="330"/>
        <end position="350"/>
    </location>
</feature>
<feature type="compositionally biased region" description="Low complexity" evidence="1">
    <location>
        <begin position="1"/>
        <end position="10"/>
    </location>
</feature>
<comment type="caution">
    <text evidence="2">The sequence shown here is derived from an EMBL/GenBank/DDBJ whole genome shotgun (WGS) entry which is preliminary data.</text>
</comment>
<protein>
    <submittedName>
        <fullName evidence="2">Uncharacterized protein</fullName>
    </submittedName>
</protein>
<organism evidence="2 3">
    <name type="scientific">Prorocentrum cordatum</name>
    <dbReference type="NCBI Taxonomy" id="2364126"/>
    <lineage>
        <taxon>Eukaryota</taxon>
        <taxon>Sar</taxon>
        <taxon>Alveolata</taxon>
        <taxon>Dinophyceae</taxon>
        <taxon>Prorocentrales</taxon>
        <taxon>Prorocentraceae</taxon>
        <taxon>Prorocentrum</taxon>
    </lineage>
</organism>
<feature type="compositionally biased region" description="Polar residues" evidence="1">
    <location>
        <begin position="22"/>
        <end position="36"/>
    </location>
</feature>
<feature type="region of interest" description="Disordered" evidence="1">
    <location>
        <begin position="296"/>
        <end position="350"/>
    </location>
</feature>
<name>A0ABN9SQ31_9DINO</name>
<evidence type="ECO:0000256" key="1">
    <source>
        <dbReference type="SAM" id="MobiDB-lite"/>
    </source>
</evidence>
<accession>A0ABN9SQ31</accession>
<sequence length="350" mass="38352">MTSSGSGLSRSDSRAMLDVATPKSTVSRGSAASSRNLVDLIPPPKAVARKKEQQELNARYRAFQSLVKHLLDDDTHAPSLLMGLQRYRDEVEGDTCLEGALSRETISRIPEDYKLDMIVEKSKLTVVQLVTAQGKDSSAISDAFHFGQQMMENLFLPPELGVMEVARGVLTERHTDVGSRWAMMDSSWIAPDGNLSFVKGCYRFLHDENDDVAKKVQHVSGDTVDLPEGAHIVKKVHGISCNYSDWKAAVVCKPFSGAKLHKFAQATKTGPCRYTVFTNKDDVLSDKVKNRCTTWAKGRGSSASASSGPTEAQKELQESKKRAKTTAMESARKKAKDLNALKKEAKVSSA</sequence>
<evidence type="ECO:0000313" key="2">
    <source>
        <dbReference type="EMBL" id="CAK0833994.1"/>
    </source>
</evidence>
<gene>
    <name evidence="2" type="ORF">PCOR1329_LOCUS31536</name>
</gene>
<dbReference type="EMBL" id="CAUYUJ010012459">
    <property type="protein sequence ID" value="CAK0833994.1"/>
    <property type="molecule type" value="Genomic_DNA"/>
</dbReference>
<proteinExistence type="predicted"/>
<dbReference type="Proteomes" id="UP001189429">
    <property type="component" value="Unassembled WGS sequence"/>
</dbReference>